<evidence type="ECO:0000256" key="1">
    <source>
        <dbReference type="SAM" id="SignalP"/>
    </source>
</evidence>
<sequence>MSVLSRIWYRGSLTAGLIVAGTAGFAVLPAEAAVTTVTADIPGIDDGQSSRIPFEQMRARISEIEGDIQNFENRISTSESSITEPQLPGQDTAAEIPSLDSAQDTAATGLDPSQSTGIPVVDQFLSAATQTQTQAQTQPQSTAAATGVGTAQGVIATALSKVGEGEAADGTTVYGKWYEKYTGQQGQGFASAAWCDMFLAWVATQHGLQDQMGIFAYTPSHAAWFKKNDRFSRTPHPGDIVFFDWGGSKNIAAIDHVGMVTAVNADGTVTTVEGNTSDKVMTRKRSMGTIVGFGHPAYAG</sequence>
<dbReference type="SUPFAM" id="SSF54001">
    <property type="entry name" value="Cysteine proteinases"/>
    <property type="match status" value="1"/>
</dbReference>
<organism evidence="3 4">
    <name type="scientific">Planobispora takensis</name>
    <dbReference type="NCBI Taxonomy" id="1367882"/>
    <lineage>
        <taxon>Bacteria</taxon>
        <taxon>Bacillati</taxon>
        <taxon>Actinomycetota</taxon>
        <taxon>Actinomycetes</taxon>
        <taxon>Streptosporangiales</taxon>
        <taxon>Streptosporangiaceae</taxon>
        <taxon>Planobispora</taxon>
    </lineage>
</organism>
<evidence type="ECO:0000259" key="2">
    <source>
        <dbReference type="Pfam" id="PF05257"/>
    </source>
</evidence>
<dbReference type="Proteomes" id="UP000634476">
    <property type="component" value="Unassembled WGS sequence"/>
</dbReference>
<feature type="signal peptide" evidence="1">
    <location>
        <begin position="1"/>
        <end position="32"/>
    </location>
</feature>
<gene>
    <name evidence="3" type="ORF">Pta02_66680</name>
</gene>
<name>A0A8J3WWX8_9ACTN</name>
<dbReference type="AlphaFoldDB" id="A0A8J3WWX8"/>
<dbReference type="EMBL" id="BOOK01000053">
    <property type="protein sequence ID" value="GII04660.1"/>
    <property type="molecule type" value="Genomic_DNA"/>
</dbReference>
<feature type="chain" id="PRO_5035197380" description="Peptidase C51 domain-containing protein" evidence="1">
    <location>
        <begin position="33"/>
        <end position="300"/>
    </location>
</feature>
<feature type="domain" description="Peptidase C51" evidence="2">
    <location>
        <begin position="191"/>
        <end position="275"/>
    </location>
</feature>
<evidence type="ECO:0000313" key="4">
    <source>
        <dbReference type="Proteomes" id="UP000634476"/>
    </source>
</evidence>
<proteinExistence type="predicted"/>
<accession>A0A8J3WWX8</accession>
<reference evidence="3" key="1">
    <citation type="submission" date="2021-01" db="EMBL/GenBank/DDBJ databases">
        <title>Whole genome shotgun sequence of Planobispora takensis NBRC 109077.</title>
        <authorList>
            <person name="Komaki H."/>
            <person name="Tamura T."/>
        </authorList>
    </citation>
    <scope>NUCLEOTIDE SEQUENCE</scope>
    <source>
        <strain evidence="3">NBRC 109077</strain>
    </source>
</reference>
<dbReference type="InterPro" id="IPR038765">
    <property type="entry name" value="Papain-like_cys_pep_sf"/>
</dbReference>
<evidence type="ECO:0000313" key="3">
    <source>
        <dbReference type="EMBL" id="GII04660.1"/>
    </source>
</evidence>
<dbReference type="Pfam" id="PF05257">
    <property type="entry name" value="CHAP"/>
    <property type="match status" value="1"/>
</dbReference>
<comment type="caution">
    <text evidence="3">The sequence shown here is derived from an EMBL/GenBank/DDBJ whole genome shotgun (WGS) entry which is preliminary data.</text>
</comment>
<protein>
    <recommendedName>
        <fullName evidence="2">Peptidase C51 domain-containing protein</fullName>
    </recommendedName>
</protein>
<dbReference type="InterPro" id="IPR007921">
    <property type="entry name" value="CHAP_dom"/>
</dbReference>
<dbReference type="Gene3D" id="3.90.1720.10">
    <property type="entry name" value="endopeptidase domain like (from Nostoc punctiforme)"/>
    <property type="match status" value="1"/>
</dbReference>
<keyword evidence="1" id="KW-0732">Signal</keyword>
<keyword evidence="4" id="KW-1185">Reference proteome</keyword>